<feature type="compositionally biased region" description="Basic residues" evidence="1">
    <location>
        <begin position="17"/>
        <end position="30"/>
    </location>
</feature>
<dbReference type="Proteomes" id="UP000001555">
    <property type="component" value="Unassembled WGS sequence"/>
</dbReference>
<dbReference type="EnsemblMetazoa" id="ISCW018442-RA">
    <property type="protein sequence ID" value="ISCW018442-PA"/>
    <property type="gene ID" value="ISCW018442"/>
</dbReference>
<accession>B7PKI0</accession>
<reference evidence="2 4" key="1">
    <citation type="submission" date="2008-03" db="EMBL/GenBank/DDBJ databases">
        <title>Annotation of Ixodes scapularis.</title>
        <authorList>
            <consortium name="Ixodes scapularis Genome Project Consortium"/>
            <person name="Caler E."/>
            <person name="Hannick L.I."/>
            <person name="Bidwell S."/>
            <person name="Joardar V."/>
            <person name="Thiagarajan M."/>
            <person name="Amedeo P."/>
            <person name="Galinsky K.J."/>
            <person name="Schobel S."/>
            <person name="Inman J."/>
            <person name="Hostetler J."/>
            <person name="Miller J."/>
            <person name="Hammond M."/>
            <person name="Megy K."/>
            <person name="Lawson D."/>
            <person name="Kodira C."/>
            <person name="Sutton G."/>
            <person name="Meyer J."/>
            <person name="Hill C.A."/>
            <person name="Birren B."/>
            <person name="Nene V."/>
            <person name="Collins F."/>
            <person name="Alarcon-Chaidez F."/>
            <person name="Wikel S."/>
            <person name="Strausberg R."/>
        </authorList>
    </citation>
    <scope>NUCLEOTIDE SEQUENCE [LARGE SCALE GENOMIC DNA]</scope>
    <source>
        <strain evidence="4">Wikel</strain>
        <strain evidence="2">Wikel colony</strain>
    </source>
</reference>
<organism>
    <name type="scientific">Ixodes scapularis</name>
    <name type="common">Black-legged tick</name>
    <name type="synonym">Deer tick</name>
    <dbReference type="NCBI Taxonomy" id="6945"/>
    <lineage>
        <taxon>Eukaryota</taxon>
        <taxon>Metazoa</taxon>
        <taxon>Ecdysozoa</taxon>
        <taxon>Arthropoda</taxon>
        <taxon>Chelicerata</taxon>
        <taxon>Arachnida</taxon>
        <taxon>Acari</taxon>
        <taxon>Parasitiformes</taxon>
        <taxon>Ixodida</taxon>
        <taxon>Ixodoidea</taxon>
        <taxon>Ixodidae</taxon>
        <taxon>Ixodinae</taxon>
        <taxon>Ixodes</taxon>
    </lineage>
</organism>
<sequence length="152" mass="16231">MYRAAQQRPAVSAWRPPGKKKRRSRRRPRPKSCGTIADGRAHNVKGVAEWARPLAVNKAGTRKKPAPSAKATRRRGQSLGDASPPRHGPLDSRGSRASHLAANEDAGFSTVSTPGRSGDIRVLPSTEGIADRARVLAELVFNLCPALARAGS</sequence>
<gene>
    <name evidence="2" type="ORF">IscW_ISCW018442</name>
</gene>
<feature type="compositionally biased region" description="Basic residues" evidence="1">
    <location>
        <begin position="60"/>
        <end position="76"/>
    </location>
</feature>
<dbReference type="VEuPathDB" id="VectorBase:ISCI018442"/>
<dbReference type="EMBL" id="ABJB011097051">
    <property type="status" value="NOT_ANNOTATED_CDS"/>
    <property type="molecule type" value="Genomic_DNA"/>
</dbReference>
<dbReference type="PaxDb" id="6945-B7PKI0"/>
<evidence type="ECO:0000256" key="1">
    <source>
        <dbReference type="SAM" id="MobiDB-lite"/>
    </source>
</evidence>
<dbReference type="VEuPathDB" id="VectorBase:ISCW018442"/>
<dbReference type="EMBL" id="DS733854">
    <property type="protein sequence ID" value="EEC07102.1"/>
    <property type="molecule type" value="Genomic_DNA"/>
</dbReference>
<name>B7PKI0_IXOSC</name>
<proteinExistence type="predicted"/>
<reference evidence="3" key="2">
    <citation type="submission" date="2020-05" db="UniProtKB">
        <authorList>
            <consortium name="EnsemblMetazoa"/>
        </authorList>
    </citation>
    <scope>IDENTIFICATION</scope>
    <source>
        <strain evidence="3">wikel</strain>
    </source>
</reference>
<dbReference type="InParanoid" id="B7PKI0"/>
<dbReference type="HOGENOM" id="CLU_1724334_0_0_1"/>
<dbReference type="AlphaFoldDB" id="B7PKI0"/>
<feature type="region of interest" description="Disordered" evidence="1">
    <location>
        <begin position="1"/>
        <end position="115"/>
    </location>
</feature>
<evidence type="ECO:0000313" key="3">
    <source>
        <dbReference type="EnsemblMetazoa" id="ISCW018442-PA"/>
    </source>
</evidence>
<keyword evidence="4" id="KW-1185">Reference proteome</keyword>
<evidence type="ECO:0000313" key="2">
    <source>
        <dbReference type="EMBL" id="EEC07102.1"/>
    </source>
</evidence>
<evidence type="ECO:0000313" key="4">
    <source>
        <dbReference type="Proteomes" id="UP000001555"/>
    </source>
</evidence>
<protein>
    <submittedName>
        <fullName evidence="2 3">Uncharacterized protein</fullName>
    </submittedName>
</protein>